<proteinExistence type="predicted"/>
<evidence type="ECO:0000313" key="2">
    <source>
        <dbReference type="Proteomes" id="UP000078492"/>
    </source>
</evidence>
<keyword evidence="2" id="KW-1185">Reference proteome</keyword>
<dbReference type="EMBL" id="KQ978756">
    <property type="protein sequence ID" value="KYN28596.1"/>
    <property type="molecule type" value="Genomic_DNA"/>
</dbReference>
<accession>A0A151JPD0</accession>
<reference evidence="1 2" key="1">
    <citation type="submission" date="2015-09" db="EMBL/GenBank/DDBJ databases">
        <title>Trachymyrmex cornetzi WGS genome.</title>
        <authorList>
            <person name="Nygaard S."/>
            <person name="Hu H."/>
            <person name="Boomsma J."/>
            <person name="Zhang G."/>
        </authorList>
    </citation>
    <scope>NUCLEOTIDE SEQUENCE [LARGE SCALE GENOMIC DNA]</scope>
    <source>
        <strain evidence="1">Tcor2-1</strain>
        <tissue evidence="1">Whole body</tissue>
    </source>
</reference>
<protein>
    <submittedName>
        <fullName evidence="1">Uncharacterized protein</fullName>
    </submittedName>
</protein>
<organism evidence="1 2">
    <name type="scientific">Trachymyrmex cornetzi</name>
    <dbReference type="NCBI Taxonomy" id="471704"/>
    <lineage>
        <taxon>Eukaryota</taxon>
        <taxon>Metazoa</taxon>
        <taxon>Ecdysozoa</taxon>
        <taxon>Arthropoda</taxon>
        <taxon>Hexapoda</taxon>
        <taxon>Insecta</taxon>
        <taxon>Pterygota</taxon>
        <taxon>Neoptera</taxon>
        <taxon>Endopterygota</taxon>
        <taxon>Hymenoptera</taxon>
        <taxon>Apocrita</taxon>
        <taxon>Aculeata</taxon>
        <taxon>Formicoidea</taxon>
        <taxon>Formicidae</taxon>
        <taxon>Myrmicinae</taxon>
        <taxon>Trachymyrmex</taxon>
    </lineage>
</organism>
<gene>
    <name evidence="1" type="ORF">ALC57_01988</name>
</gene>
<sequence length="139" mass="14818">MTNVSIVNTNMPGEVLNASIHINVIPQEVVHSTAVVANMSVDCVGTVIQEVSNVSIHMKIASEEMIPSYTVIENVSMNFADVSKKMSTASTHIDVTSKEIVDASKSIMDVCNVDNTVHVTPTVSSITNLHSSSKGVDSM</sequence>
<name>A0A151JPD0_9HYME</name>
<dbReference type="Proteomes" id="UP000078492">
    <property type="component" value="Unassembled WGS sequence"/>
</dbReference>
<evidence type="ECO:0000313" key="1">
    <source>
        <dbReference type="EMBL" id="KYN28596.1"/>
    </source>
</evidence>
<dbReference type="AlphaFoldDB" id="A0A151JPD0"/>